<dbReference type="Proteomes" id="UP000006073">
    <property type="component" value="Unassembled WGS sequence"/>
</dbReference>
<comment type="caution">
    <text evidence="1">The sequence shown here is derived from an EMBL/GenBank/DDBJ whole genome shotgun (WGS) entry which is preliminary data.</text>
</comment>
<sequence>MVKKDILNNFDALVCDQSNSQSKLDHNTFRANKLKSNAFVLAENH</sequence>
<dbReference type="AlphaFoldDB" id="S2E7H2"/>
<evidence type="ECO:0000313" key="1">
    <source>
        <dbReference type="EMBL" id="EPA00557.1"/>
    </source>
</evidence>
<name>S2E7H2_INDAL</name>
<organism evidence="1 2">
    <name type="scientific">Indibacter alkaliphilus (strain CCUG 57479 / KCTC 22604 / LW1)</name>
    <dbReference type="NCBI Taxonomy" id="1189612"/>
    <lineage>
        <taxon>Bacteria</taxon>
        <taxon>Pseudomonadati</taxon>
        <taxon>Bacteroidota</taxon>
        <taxon>Cytophagia</taxon>
        <taxon>Cytophagales</taxon>
        <taxon>Cyclobacteriaceae</taxon>
    </lineage>
</organism>
<gene>
    <name evidence="1" type="ORF">A33Q_0030</name>
</gene>
<evidence type="ECO:0000313" key="2">
    <source>
        <dbReference type="Proteomes" id="UP000006073"/>
    </source>
</evidence>
<accession>S2E7H2</accession>
<dbReference type="STRING" id="1189612.A33Q_0030"/>
<protein>
    <submittedName>
        <fullName evidence="1">Uncharacterized protein</fullName>
    </submittedName>
</protein>
<dbReference type="EMBL" id="ALWO02000002">
    <property type="protein sequence ID" value="EPA00557.1"/>
    <property type="molecule type" value="Genomic_DNA"/>
</dbReference>
<proteinExistence type="predicted"/>
<keyword evidence="2" id="KW-1185">Reference proteome</keyword>
<reference evidence="1 2" key="1">
    <citation type="journal article" date="2013" name="Genome Announc.">
        <title>Draft Genome Sequence of Indibacter alkaliphilus Strain LW1T, Isolated from Lonar Lake, a Haloalkaline Lake in the Buldana District of Maharashtra, India.</title>
        <authorList>
            <person name="Singh A."/>
            <person name="Kumar Jangir P."/>
            <person name="Sharma R."/>
            <person name="Singh A."/>
            <person name="Kumar Pinnaka A."/>
            <person name="Shivaji S."/>
        </authorList>
    </citation>
    <scope>NUCLEOTIDE SEQUENCE [LARGE SCALE GENOMIC DNA]</scope>
    <source>
        <strain evidence="2">CCUG 57479 / KCTC 22604 / LW1</strain>
    </source>
</reference>